<dbReference type="EMBL" id="FOHV01000018">
    <property type="protein sequence ID" value="SET34396.1"/>
    <property type="molecule type" value="Genomic_DNA"/>
</dbReference>
<accession>A0A1I0DQD9</accession>
<evidence type="ECO:0000313" key="2">
    <source>
        <dbReference type="EMBL" id="SET34396.1"/>
    </source>
</evidence>
<dbReference type="InterPro" id="IPR008523">
    <property type="entry name" value="DUF805"/>
</dbReference>
<dbReference type="Proteomes" id="UP000242642">
    <property type="component" value="Unassembled WGS sequence"/>
</dbReference>
<feature type="transmembrane region" description="Helical" evidence="1">
    <location>
        <begin position="23"/>
        <end position="44"/>
    </location>
</feature>
<proteinExistence type="predicted"/>
<gene>
    <name evidence="2" type="ORF">SAMN02583745_02068</name>
</gene>
<feature type="transmembrane region" description="Helical" evidence="1">
    <location>
        <begin position="50"/>
        <end position="73"/>
    </location>
</feature>
<evidence type="ECO:0000256" key="1">
    <source>
        <dbReference type="SAM" id="Phobius"/>
    </source>
</evidence>
<organism evidence="2 3">
    <name type="scientific">Thorsellia anophelis DSM 18579</name>
    <dbReference type="NCBI Taxonomy" id="1123402"/>
    <lineage>
        <taxon>Bacteria</taxon>
        <taxon>Pseudomonadati</taxon>
        <taxon>Pseudomonadota</taxon>
        <taxon>Gammaproteobacteria</taxon>
        <taxon>Enterobacterales</taxon>
        <taxon>Thorselliaceae</taxon>
        <taxon>Thorsellia</taxon>
    </lineage>
</organism>
<dbReference type="STRING" id="1123402.SAMN02583745_02068"/>
<protein>
    <submittedName>
        <fullName evidence="2">Uncharacterized membrane protein YhaH, DUF805 family</fullName>
    </submittedName>
</protein>
<evidence type="ECO:0000313" key="3">
    <source>
        <dbReference type="Proteomes" id="UP000242642"/>
    </source>
</evidence>
<feature type="transmembrane region" description="Helical" evidence="1">
    <location>
        <begin position="85"/>
        <end position="105"/>
    </location>
</feature>
<dbReference type="PANTHER" id="PTHR34980">
    <property type="entry name" value="INNER MEMBRANE PROTEIN-RELATED-RELATED"/>
    <property type="match status" value="1"/>
</dbReference>
<dbReference type="RefSeq" id="WP_177168644.1">
    <property type="nucleotide sequence ID" value="NZ_FOHV01000018.1"/>
</dbReference>
<sequence>MRYYLMALKNCFNFKGRASRSEFWVFTLVNYFIIYFLYFVFIFSSEYNETLAGGALVLSLSLSLVLVVPSVSVSIRRLHDTNRTGWLFLLSFVPIIGTVLLIYWYCLKGCEGDNHFGPDPFTL</sequence>
<dbReference type="Pfam" id="PF05656">
    <property type="entry name" value="DUF805"/>
    <property type="match status" value="1"/>
</dbReference>
<keyword evidence="3" id="KW-1185">Reference proteome</keyword>
<dbReference type="AlphaFoldDB" id="A0A1I0DQD9"/>
<name>A0A1I0DQD9_9GAMM</name>
<dbReference type="GO" id="GO:0005886">
    <property type="term" value="C:plasma membrane"/>
    <property type="evidence" value="ECO:0007669"/>
    <property type="project" value="TreeGrafter"/>
</dbReference>
<keyword evidence="1" id="KW-0472">Membrane</keyword>
<keyword evidence="1" id="KW-0812">Transmembrane</keyword>
<keyword evidence="1" id="KW-1133">Transmembrane helix</keyword>
<reference evidence="3" key="1">
    <citation type="submission" date="2016-10" db="EMBL/GenBank/DDBJ databases">
        <authorList>
            <person name="Varghese N."/>
            <person name="Submissions S."/>
        </authorList>
    </citation>
    <scope>NUCLEOTIDE SEQUENCE [LARGE SCALE GENOMIC DNA]</scope>
    <source>
        <strain evidence="3">DSM 18579</strain>
    </source>
</reference>
<dbReference type="PANTHER" id="PTHR34980:SF2">
    <property type="entry name" value="INNER MEMBRANE PROTEIN YHAH-RELATED"/>
    <property type="match status" value="1"/>
</dbReference>